<name>A0AC61DBR6_9FIRM</name>
<dbReference type="Proteomes" id="UP000224460">
    <property type="component" value="Unassembled WGS sequence"/>
</dbReference>
<dbReference type="EMBL" id="PEDL01000013">
    <property type="protein sequence ID" value="PHV70196.1"/>
    <property type="molecule type" value="Genomic_DNA"/>
</dbReference>
<reference evidence="1" key="1">
    <citation type="submission" date="2017-10" db="EMBL/GenBank/DDBJ databases">
        <title>Genome sequence of cellulolytic Lachnospiraceae bacterium XHS1971 isolated from hotspring sediment.</title>
        <authorList>
            <person name="Vasudevan G."/>
            <person name="Joshi A.J."/>
            <person name="Hivarkar S."/>
            <person name="Lanjekar V.B."/>
            <person name="Dhakephalkar P.K."/>
            <person name="Dagar S."/>
        </authorList>
    </citation>
    <scope>NUCLEOTIDE SEQUENCE</scope>
    <source>
        <strain evidence="1">XHS1971</strain>
    </source>
</reference>
<gene>
    <name evidence="1" type="ORF">CS063_12010</name>
</gene>
<accession>A0AC61DBR6</accession>
<evidence type="ECO:0000313" key="1">
    <source>
        <dbReference type="EMBL" id="PHV70196.1"/>
    </source>
</evidence>
<comment type="caution">
    <text evidence="1">The sequence shown here is derived from an EMBL/GenBank/DDBJ whole genome shotgun (WGS) entry which is preliminary data.</text>
</comment>
<evidence type="ECO:0000313" key="2">
    <source>
        <dbReference type="Proteomes" id="UP000224460"/>
    </source>
</evidence>
<protein>
    <submittedName>
        <fullName evidence="1">Uncharacterized protein</fullName>
    </submittedName>
</protein>
<keyword evidence="2" id="KW-1185">Reference proteome</keyword>
<organism evidence="1 2">
    <name type="scientific">Sporanaerobium hydrogeniformans</name>
    <dbReference type="NCBI Taxonomy" id="3072179"/>
    <lineage>
        <taxon>Bacteria</taxon>
        <taxon>Bacillati</taxon>
        <taxon>Bacillota</taxon>
        <taxon>Clostridia</taxon>
        <taxon>Lachnospirales</taxon>
        <taxon>Lachnospiraceae</taxon>
        <taxon>Sporanaerobium</taxon>
    </lineage>
</organism>
<proteinExistence type="predicted"/>
<sequence length="453" mass="52228">MKASVVKIIGLIALSLLCIIQISMLWLGDMSSPNFLEIKNISRDEVGMRPKGIWANLGLAYKISENNREYHYLMHELFSGIRNEKASLKIEKNVDMTYEMLMRMQGIVYEYAVALTLEELVGNPLEKYDKSIITDCLFVDISTSSENKVNVYLINSATNEISKMVLHQTLEGHKKMIATLSEQAAVSDWTVYQPSSTSDRKQYLTNNVFLPLISKASPLYYEQLTISNNLEKMEEKEKLEQLEEYVTSFFTNPLLKQIDKKEDGTILFSENLRAIVKYNPIGTMEFNILAPNEPNKLTKLERLQKVESFINDCSGIPEYLKKGIYLAQAWQEGEDYIYRFNYKYNGFNLQFREEARKELEINSVIELTLRSNQVIKGKWILLDIQPSERAEAKGSSVTRGYGEIIDLMYTLGGQMKENNMQLTNLECNYIVNQLEGNLKMDWVVTYGNGRYYP</sequence>